<dbReference type="Gene3D" id="3.40.50.620">
    <property type="entry name" value="HUPs"/>
    <property type="match status" value="1"/>
</dbReference>
<dbReference type="Proteomes" id="UP000713222">
    <property type="component" value="Unassembled WGS sequence"/>
</dbReference>
<proteinExistence type="predicted"/>
<evidence type="ECO:0000313" key="3">
    <source>
        <dbReference type="Proteomes" id="UP000713222"/>
    </source>
</evidence>
<dbReference type="AlphaFoldDB" id="A0A964V189"/>
<reference evidence="2" key="1">
    <citation type="submission" date="2018-10" db="EMBL/GenBank/DDBJ databases">
        <title>Iterative Subtractive Binning of Freshwater Chronoseries Metagenomes Recovers Nearly Complete Genomes from over Four Hundred Novel Species.</title>
        <authorList>
            <person name="Rodriguez-R L.M."/>
            <person name="Tsementzi D."/>
            <person name="Luo C."/>
            <person name="Konstantinidis K.T."/>
        </authorList>
    </citation>
    <scope>NUCLEOTIDE SEQUENCE</scope>
    <source>
        <strain evidence="2">WB7_6_001</strain>
    </source>
</reference>
<dbReference type="EMBL" id="RGET01000104">
    <property type="protein sequence ID" value="NBN88372.1"/>
    <property type="molecule type" value="Genomic_DNA"/>
</dbReference>
<dbReference type="InterPro" id="IPR014729">
    <property type="entry name" value="Rossmann-like_a/b/a_fold"/>
</dbReference>
<name>A0A964V189_9PROT</name>
<dbReference type="SUPFAM" id="SSF52402">
    <property type="entry name" value="Adenine nucleotide alpha hydrolases-like"/>
    <property type="match status" value="1"/>
</dbReference>
<evidence type="ECO:0000313" key="2">
    <source>
        <dbReference type="EMBL" id="NBN88372.1"/>
    </source>
</evidence>
<feature type="domain" description="UspA" evidence="1">
    <location>
        <begin position="1"/>
        <end position="113"/>
    </location>
</feature>
<evidence type="ECO:0000259" key="1">
    <source>
        <dbReference type="Pfam" id="PF00582"/>
    </source>
</evidence>
<comment type="caution">
    <text evidence="2">The sequence shown here is derived from an EMBL/GenBank/DDBJ whole genome shotgun (WGS) entry which is preliminary data.</text>
</comment>
<gene>
    <name evidence="2" type="ORF">EBV32_04730</name>
</gene>
<dbReference type="Pfam" id="PF00582">
    <property type="entry name" value="Usp"/>
    <property type="match status" value="1"/>
</dbReference>
<accession>A0A964V189</accession>
<sequence length="151" mass="17060">MRKNYLVIIDESDELKNAIYFAAKRSVTTNANLIMLYVVRPAVNTEWASVGNLIEQEETSEGKKISRLWSTVVEEKFKIKPQIIIKMGDKVDEIIKFLKEDKSIRFLVLASSADSDPGPIIKSLSKKMNDLPVPLVIIPGQISEKELDNLI</sequence>
<protein>
    <submittedName>
        <fullName evidence="2">Universal stress protein</fullName>
    </submittedName>
</protein>
<dbReference type="InterPro" id="IPR006016">
    <property type="entry name" value="UspA"/>
</dbReference>
<organism evidence="2 3">
    <name type="scientific">Candidatus Fonsibacter lacus</name>
    <dbReference type="NCBI Taxonomy" id="2576439"/>
    <lineage>
        <taxon>Bacteria</taxon>
        <taxon>Pseudomonadati</taxon>
        <taxon>Pseudomonadota</taxon>
        <taxon>Alphaproteobacteria</taxon>
        <taxon>Candidatus Pelagibacterales</taxon>
        <taxon>Candidatus Pelagibacterales incertae sedis</taxon>
        <taxon>Candidatus Fonsibacter</taxon>
    </lineage>
</organism>